<name>A0A1C9LWM2_9CAUD</name>
<evidence type="ECO:0000256" key="1">
    <source>
        <dbReference type="SAM" id="MobiDB-lite"/>
    </source>
</evidence>
<accession>A0A1C9LWM2</accession>
<evidence type="ECO:0000313" key="2">
    <source>
        <dbReference type="EMBL" id="AOQ26979.1"/>
    </source>
</evidence>
<feature type="compositionally biased region" description="Basic and acidic residues" evidence="1">
    <location>
        <begin position="20"/>
        <end position="34"/>
    </location>
</feature>
<reference evidence="2 3" key="1">
    <citation type="submission" date="2016-07" db="EMBL/GenBank/DDBJ databases">
        <authorList>
            <person name="Adewale K.A."/>
            <person name="Blau A.I."/>
            <person name="Scott S.R."/>
            <person name="Westervelt L.M."/>
            <person name="Nayek S."/>
            <person name="Hughes L.E."/>
            <person name="Garlena R.A."/>
            <person name="Russell D.A."/>
            <person name="Pope W.H."/>
            <person name="Jacobs-Sera D."/>
            <person name="Hendrix R.W."/>
            <person name="Hatfull G.F."/>
        </authorList>
    </citation>
    <scope>NUCLEOTIDE SEQUENCE [LARGE SCALE GENOMIC DNA]</scope>
</reference>
<protein>
    <submittedName>
        <fullName evidence="2">Uncharacterized protein</fullName>
    </submittedName>
</protein>
<dbReference type="EMBL" id="KX507344">
    <property type="protein sequence ID" value="AOQ26979.1"/>
    <property type="molecule type" value="Genomic_DNA"/>
</dbReference>
<organism evidence="2 3">
    <name type="scientific">Streptomyces phage Godpower</name>
    <dbReference type="NCBI Taxonomy" id="1873995"/>
    <lineage>
        <taxon>Viruses</taxon>
        <taxon>Duplodnaviria</taxon>
        <taxon>Heunggongvirae</taxon>
        <taxon>Uroviricota</taxon>
        <taxon>Caudoviricetes</taxon>
        <taxon>Arquatrovirinae</taxon>
        <taxon>Likavirus</taxon>
        <taxon>Likavirus lika</taxon>
    </lineage>
</organism>
<sequence length="59" mass="6340">MSAQPPGTRYHLGAQTSRAPRPEMGKRAGEIHTDHLGGTPLAVIAESRYAQIGRVESDL</sequence>
<evidence type="ECO:0000313" key="3">
    <source>
        <dbReference type="Proteomes" id="UP000224465"/>
    </source>
</evidence>
<feature type="region of interest" description="Disordered" evidence="1">
    <location>
        <begin position="1"/>
        <end position="34"/>
    </location>
</feature>
<proteinExistence type="predicted"/>
<gene>
    <name evidence="2" type="ORF">SEA_GODPOWER_3</name>
</gene>
<dbReference type="Proteomes" id="UP000224465">
    <property type="component" value="Segment"/>
</dbReference>